<dbReference type="EMBL" id="BMAO01002086">
    <property type="protein sequence ID" value="GFQ78150.1"/>
    <property type="molecule type" value="Genomic_DNA"/>
</dbReference>
<evidence type="ECO:0000313" key="2">
    <source>
        <dbReference type="Proteomes" id="UP000887116"/>
    </source>
</evidence>
<gene>
    <name evidence="1" type="ORF">TNCT_649461</name>
</gene>
<keyword evidence="2" id="KW-1185">Reference proteome</keyword>
<sequence length="74" mass="8471">MSYATAERGKPFLTVIEIADEAWIRLRLKKELTDQTSFLVLHLVHLETDPNMPFQIVLAVSSTSRSPSRKNEEN</sequence>
<reference evidence="1" key="1">
    <citation type="submission" date="2020-07" db="EMBL/GenBank/DDBJ databases">
        <title>Multicomponent nature underlies the extraordinary mechanical properties of spider dragline silk.</title>
        <authorList>
            <person name="Kono N."/>
            <person name="Nakamura H."/>
            <person name="Mori M."/>
            <person name="Yoshida Y."/>
            <person name="Ohtoshi R."/>
            <person name="Malay A.D."/>
            <person name="Moran D.A.P."/>
            <person name="Tomita M."/>
            <person name="Numata K."/>
            <person name="Arakawa K."/>
        </authorList>
    </citation>
    <scope>NUCLEOTIDE SEQUENCE</scope>
</reference>
<evidence type="ECO:0000313" key="1">
    <source>
        <dbReference type="EMBL" id="GFQ78150.1"/>
    </source>
</evidence>
<proteinExistence type="predicted"/>
<comment type="caution">
    <text evidence="1">The sequence shown here is derived from an EMBL/GenBank/DDBJ whole genome shotgun (WGS) entry which is preliminary data.</text>
</comment>
<protein>
    <submittedName>
        <fullName evidence="1">Uncharacterized protein</fullName>
    </submittedName>
</protein>
<name>A0A8X6IJ54_TRICU</name>
<accession>A0A8X6IJ54</accession>
<organism evidence="1 2">
    <name type="scientific">Trichonephila clavata</name>
    <name type="common">Joro spider</name>
    <name type="synonym">Nephila clavata</name>
    <dbReference type="NCBI Taxonomy" id="2740835"/>
    <lineage>
        <taxon>Eukaryota</taxon>
        <taxon>Metazoa</taxon>
        <taxon>Ecdysozoa</taxon>
        <taxon>Arthropoda</taxon>
        <taxon>Chelicerata</taxon>
        <taxon>Arachnida</taxon>
        <taxon>Araneae</taxon>
        <taxon>Araneomorphae</taxon>
        <taxon>Entelegynae</taxon>
        <taxon>Araneoidea</taxon>
        <taxon>Nephilidae</taxon>
        <taxon>Trichonephila</taxon>
    </lineage>
</organism>
<dbReference type="Proteomes" id="UP000887116">
    <property type="component" value="Unassembled WGS sequence"/>
</dbReference>
<dbReference type="AlphaFoldDB" id="A0A8X6IJ54"/>